<dbReference type="Pfam" id="PF08235">
    <property type="entry name" value="LNS2"/>
    <property type="match status" value="1"/>
</dbReference>
<feature type="region of interest" description="Disordered" evidence="6">
    <location>
        <begin position="339"/>
        <end position="380"/>
    </location>
</feature>
<protein>
    <recommendedName>
        <fullName evidence="4">phosphatidate phosphatase</fullName>
        <ecNumber evidence="4">3.1.3.4</ecNumber>
    </recommendedName>
</protein>
<dbReference type="Pfam" id="PF04571">
    <property type="entry name" value="Lipin_N"/>
    <property type="match status" value="1"/>
</dbReference>
<evidence type="ECO:0000256" key="3">
    <source>
        <dbReference type="ARBA" id="ARBA00005476"/>
    </source>
</evidence>
<comment type="catalytic activity">
    <reaction evidence="1">
        <text>a 1,2-diacyl-sn-glycero-3-phosphate + H2O = a 1,2-diacyl-sn-glycerol + phosphate</text>
        <dbReference type="Rhea" id="RHEA:27429"/>
        <dbReference type="ChEBI" id="CHEBI:15377"/>
        <dbReference type="ChEBI" id="CHEBI:17815"/>
        <dbReference type="ChEBI" id="CHEBI:43474"/>
        <dbReference type="ChEBI" id="CHEBI:58608"/>
        <dbReference type="EC" id="3.1.3.4"/>
    </reaction>
    <physiologicalReaction direction="left-to-right" evidence="1">
        <dbReference type="Rhea" id="RHEA:27430"/>
    </physiologicalReaction>
</comment>
<sequence length="697" mass="78812">MGILDFFTNFSPLSSAIDIVCIEQPDGTLRASPFHVQIGFATSTRPAGRTVNINVNGERTEVTMKLGRGGDAFFVNIDEDGIISPPETPKKGFHHHHARRRKNSNSEPVFDPASALSDSEIECTSRPNIQGYLSDPEIEFGSSALRPPPTPSHVKVWKWGQLPVEESISSTSNKSEHSYKSATSREFEVRTSNSDPVISSVPEPSSGPSENIEQPSGYDADSMIDSTDDEEEDDEDSNTETEPFFGCGVQISLCGGPGVPEDKITAEQFDRYRVSWETYSKDPRSIIENPRLVIRENDRYMNFLTVASILVARIFFESDLDQETIQKLKTPARRPWFFGFGKSKQNSRSSIANNNENNSLDDSLNEENSTSPTKPNTFDRFKGKTLTLEHEDLVKLNLKPGRNKVEFIVCSKMQGLGYAEASIYLWHHTDKIIVSDIDGTITKSDVVGQVSNIIHVEYSHAGIHQLYQNIARNNYKFMYVSSRAISQSHMTKTYINWSEKDGKYLPKGPVLLNPSSLVSALLREVWTRNPEEFKIDCLTGIRNLFPEFYPTPFYAGFGNKMTDETSYLHVEIPKKRIFTISKKGVVKNSDPSLQKIFKTNYSSMAEIVDFFFPQRSMTTSTSSLQHLENKFWRDDLPDIDFCEEVFTGKDETEESNEREREENSTRRVRSYFDSPATNEKNESAPVENPVQEPEPTQ</sequence>
<evidence type="ECO:0000256" key="2">
    <source>
        <dbReference type="ARBA" id="ARBA00001946"/>
    </source>
</evidence>
<keyword evidence="9" id="KW-1185">Reference proteome</keyword>
<name>A0ABN7T969_OIKDI</name>
<evidence type="ECO:0000256" key="1">
    <source>
        <dbReference type="ARBA" id="ARBA00001180"/>
    </source>
</evidence>
<feature type="compositionally biased region" description="Basic residues" evidence="6">
    <location>
        <begin position="91"/>
        <end position="103"/>
    </location>
</feature>
<accession>A0ABN7T969</accession>
<dbReference type="InterPro" id="IPR007651">
    <property type="entry name" value="Lipin_N"/>
</dbReference>
<evidence type="ECO:0000256" key="5">
    <source>
        <dbReference type="ARBA" id="ARBA00022801"/>
    </source>
</evidence>
<dbReference type="PANTHER" id="PTHR12181:SF12">
    <property type="entry name" value="PHOSPHATIDATE PHOSPHATASE"/>
    <property type="match status" value="1"/>
</dbReference>
<dbReference type="InterPro" id="IPR013209">
    <property type="entry name" value="LNS2"/>
</dbReference>
<evidence type="ECO:0000259" key="7">
    <source>
        <dbReference type="SMART" id="SM00775"/>
    </source>
</evidence>
<feature type="region of interest" description="Disordered" evidence="6">
    <location>
        <begin position="85"/>
        <end position="121"/>
    </location>
</feature>
<comment type="similarity">
    <text evidence="3">Belongs to the lipin family.</text>
</comment>
<feature type="compositionally biased region" description="Low complexity" evidence="6">
    <location>
        <begin position="353"/>
        <end position="369"/>
    </location>
</feature>
<dbReference type="EMBL" id="OU015567">
    <property type="protein sequence ID" value="CAG5113147.1"/>
    <property type="molecule type" value="Genomic_DNA"/>
</dbReference>
<evidence type="ECO:0000256" key="4">
    <source>
        <dbReference type="ARBA" id="ARBA00012638"/>
    </source>
</evidence>
<evidence type="ECO:0000256" key="6">
    <source>
        <dbReference type="SAM" id="MobiDB-lite"/>
    </source>
</evidence>
<dbReference type="Pfam" id="PF16876">
    <property type="entry name" value="Lipin_mid"/>
    <property type="match status" value="1"/>
</dbReference>
<feature type="compositionally biased region" description="Acidic residues" evidence="6">
    <location>
        <begin position="226"/>
        <end position="239"/>
    </location>
</feature>
<evidence type="ECO:0000313" key="8">
    <source>
        <dbReference type="EMBL" id="CAG5113147.1"/>
    </source>
</evidence>
<dbReference type="EC" id="3.1.3.4" evidence="4"/>
<organism evidence="8 9">
    <name type="scientific">Oikopleura dioica</name>
    <name type="common">Tunicate</name>
    <dbReference type="NCBI Taxonomy" id="34765"/>
    <lineage>
        <taxon>Eukaryota</taxon>
        <taxon>Metazoa</taxon>
        <taxon>Chordata</taxon>
        <taxon>Tunicata</taxon>
        <taxon>Appendicularia</taxon>
        <taxon>Copelata</taxon>
        <taxon>Oikopleuridae</taxon>
        <taxon>Oikopleura</taxon>
    </lineage>
</organism>
<evidence type="ECO:0000313" key="9">
    <source>
        <dbReference type="Proteomes" id="UP001158576"/>
    </source>
</evidence>
<feature type="region of interest" description="Disordered" evidence="6">
    <location>
        <begin position="647"/>
        <end position="697"/>
    </location>
</feature>
<dbReference type="Proteomes" id="UP001158576">
    <property type="component" value="Chromosome 2"/>
</dbReference>
<dbReference type="PANTHER" id="PTHR12181">
    <property type="entry name" value="LIPIN"/>
    <property type="match status" value="1"/>
</dbReference>
<dbReference type="InterPro" id="IPR031703">
    <property type="entry name" value="Lipin_mid"/>
</dbReference>
<feature type="domain" description="LNS2/PITP" evidence="7">
    <location>
        <begin position="432"/>
        <end position="589"/>
    </location>
</feature>
<feature type="compositionally biased region" description="Basic and acidic residues" evidence="6">
    <location>
        <begin position="174"/>
        <end position="189"/>
    </location>
</feature>
<proteinExistence type="inferred from homology"/>
<keyword evidence="5" id="KW-0378">Hydrolase</keyword>
<feature type="compositionally biased region" description="Low complexity" evidence="6">
    <location>
        <begin position="194"/>
        <end position="210"/>
    </location>
</feature>
<dbReference type="SUPFAM" id="SSF56784">
    <property type="entry name" value="HAD-like"/>
    <property type="match status" value="1"/>
</dbReference>
<feature type="region of interest" description="Disordered" evidence="6">
    <location>
        <begin position="166"/>
        <end position="242"/>
    </location>
</feature>
<comment type="cofactor">
    <cofactor evidence="2">
        <name>Mg(2+)</name>
        <dbReference type="ChEBI" id="CHEBI:18420"/>
    </cofactor>
</comment>
<gene>
    <name evidence="8" type="ORF">OKIOD_LOCUS16048</name>
</gene>
<dbReference type="SMART" id="SM00775">
    <property type="entry name" value="LNS2"/>
    <property type="match status" value="1"/>
</dbReference>
<reference evidence="8 9" key="1">
    <citation type="submission" date="2021-04" db="EMBL/GenBank/DDBJ databases">
        <authorList>
            <person name="Bliznina A."/>
        </authorList>
    </citation>
    <scope>NUCLEOTIDE SEQUENCE [LARGE SCALE GENOMIC DNA]</scope>
</reference>
<dbReference type="InterPro" id="IPR036412">
    <property type="entry name" value="HAD-like_sf"/>
</dbReference>
<feature type="compositionally biased region" description="Basic and acidic residues" evidence="6">
    <location>
        <begin position="647"/>
        <end position="665"/>
    </location>
</feature>
<dbReference type="InterPro" id="IPR026058">
    <property type="entry name" value="LIPIN"/>
</dbReference>
<dbReference type="InterPro" id="IPR031315">
    <property type="entry name" value="LNS2/PITP"/>
</dbReference>
<feature type="compositionally biased region" description="Polar residues" evidence="6">
    <location>
        <begin position="343"/>
        <end position="352"/>
    </location>
</feature>